<evidence type="ECO:0000313" key="4">
    <source>
        <dbReference type="Proteomes" id="UP000186309"/>
    </source>
</evidence>
<dbReference type="InterPro" id="IPR008930">
    <property type="entry name" value="Terpenoid_cyclase/PrenylTrfase"/>
</dbReference>
<dbReference type="AlphaFoldDB" id="A0A1U7CMZ7"/>
<feature type="signal peptide" evidence="1">
    <location>
        <begin position="1"/>
        <end position="26"/>
    </location>
</feature>
<reference evidence="4" key="1">
    <citation type="submission" date="2016-12" db="EMBL/GenBank/DDBJ databases">
        <title>Comparative genomics of four Isosphaeraceae planctomycetes: a common pool of plasmids and glycoside hydrolase genes.</title>
        <authorList>
            <person name="Ivanova A."/>
        </authorList>
    </citation>
    <scope>NUCLEOTIDE SEQUENCE [LARGE SCALE GENOMIC DNA]</scope>
    <source>
        <strain evidence="4">PX4</strain>
    </source>
</reference>
<sequence>MSPRTTLLFALSVLIPALGFGADAPAKLGPNSDTEAMGEFSTERGARFLGEVSVKWTRERKCGTCHTNYAHMMAGPLVKESPELLEVRNFFEGRAGGWDKPEKSAKPIAEGEIVATAAALAFNDAASTGKLHPITRAALDRMWTIQRPDGGWNWFDCDLPPSEDDDYYGTVLAAIAAGHAPEAYKETDAARRGLDKLRGYLRATPAPHLHHRALLLWASAGVDDLMDKADRERTIADLLAKQRPDGGWCLTSLGKWERRDGTANPEDAPSDGYGTGYVVYVLRKAGVAPDAEPIRRGVAWLKTHQRASGRWFTRSPSLDHAHYLTHAGTGFALMALSACGEK</sequence>
<name>A0A1U7CMZ7_9BACT</name>
<dbReference type="CDD" id="cd00688">
    <property type="entry name" value="ISOPREN_C2_like"/>
    <property type="match status" value="1"/>
</dbReference>
<dbReference type="Gene3D" id="1.50.10.20">
    <property type="match status" value="2"/>
</dbReference>
<keyword evidence="4" id="KW-1185">Reference proteome</keyword>
<dbReference type="KEGG" id="pbor:BSF38_01778"/>
<proteinExistence type="predicted"/>
<evidence type="ECO:0000256" key="1">
    <source>
        <dbReference type="SAM" id="SignalP"/>
    </source>
</evidence>
<dbReference type="RefSeq" id="WP_083712806.1">
    <property type="nucleotide sequence ID" value="NZ_CP019082.1"/>
</dbReference>
<evidence type="ECO:0000313" key="3">
    <source>
        <dbReference type="EMBL" id="APW60310.1"/>
    </source>
</evidence>
<protein>
    <recommendedName>
        <fullName evidence="2">Squalene cyclase C-terminal domain-containing protein</fullName>
    </recommendedName>
</protein>
<organism evidence="3 4">
    <name type="scientific">Paludisphaera borealis</name>
    <dbReference type="NCBI Taxonomy" id="1387353"/>
    <lineage>
        <taxon>Bacteria</taxon>
        <taxon>Pseudomonadati</taxon>
        <taxon>Planctomycetota</taxon>
        <taxon>Planctomycetia</taxon>
        <taxon>Isosphaerales</taxon>
        <taxon>Isosphaeraceae</taxon>
        <taxon>Paludisphaera</taxon>
    </lineage>
</organism>
<dbReference type="InterPro" id="IPR032696">
    <property type="entry name" value="SQ_cyclase_C"/>
</dbReference>
<dbReference type="Pfam" id="PF13243">
    <property type="entry name" value="SQHop_cyclase_C"/>
    <property type="match status" value="1"/>
</dbReference>
<keyword evidence="1" id="KW-0732">Signal</keyword>
<gene>
    <name evidence="3" type="ORF">BSF38_01778</name>
</gene>
<dbReference type="EMBL" id="CP019082">
    <property type="protein sequence ID" value="APW60310.1"/>
    <property type="molecule type" value="Genomic_DNA"/>
</dbReference>
<feature type="chain" id="PRO_5013182763" description="Squalene cyclase C-terminal domain-containing protein" evidence="1">
    <location>
        <begin position="27"/>
        <end position="342"/>
    </location>
</feature>
<dbReference type="OrthoDB" id="246249at2"/>
<dbReference type="STRING" id="1387353.BSF38_01778"/>
<dbReference type="Proteomes" id="UP000186309">
    <property type="component" value="Chromosome"/>
</dbReference>
<accession>A0A1U7CMZ7</accession>
<feature type="domain" description="Squalene cyclase C-terminal" evidence="2">
    <location>
        <begin position="212"/>
        <end position="341"/>
    </location>
</feature>
<dbReference type="SUPFAM" id="SSF48239">
    <property type="entry name" value="Terpenoid cyclases/Protein prenyltransferases"/>
    <property type="match status" value="1"/>
</dbReference>
<evidence type="ECO:0000259" key="2">
    <source>
        <dbReference type="Pfam" id="PF13243"/>
    </source>
</evidence>